<keyword evidence="2" id="KW-1185">Reference proteome</keyword>
<dbReference type="AlphaFoldDB" id="A0A2A9DYU6"/>
<comment type="caution">
    <text evidence="1">The sequence shown here is derived from an EMBL/GenBank/DDBJ whole genome shotgun (WGS) entry which is preliminary data.</text>
</comment>
<name>A0A2A9DYU6_9MICO</name>
<evidence type="ECO:0000313" key="2">
    <source>
        <dbReference type="Proteomes" id="UP000221369"/>
    </source>
</evidence>
<accession>A0A2A9DYU6</accession>
<dbReference type="RefSeq" id="WP_098408351.1">
    <property type="nucleotide sequence ID" value="NZ_PDJE01000001.1"/>
</dbReference>
<gene>
    <name evidence="1" type="ORF">ATJ78_2461</name>
</gene>
<dbReference type="Proteomes" id="UP000221369">
    <property type="component" value="Unassembled WGS sequence"/>
</dbReference>
<protein>
    <submittedName>
        <fullName evidence="1">Uncharacterized protein</fullName>
    </submittedName>
</protein>
<dbReference type="EMBL" id="PDJE01000001">
    <property type="protein sequence ID" value="PFG31491.1"/>
    <property type="molecule type" value="Genomic_DNA"/>
</dbReference>
<sequence length="197" mass="22332">MLVEGTIRWQVTEDCPWDLLLALALRDLAGLSDDCAPELPRGTPDVGRIDTSGIDTGQLITQWRGWWAAIVPLETRPFISEVLPPHFAAFDRALELQEAVYRGYDTAMEWARIRRYEYLKAVETRDHPLADVYGMVQKRQFELRRQATSFRLDLAVLPLSDSGAWVAAPDTIVVSESLRDDAEAFRAWLHPLVIALV</sequence>
<organism evidence="1 2">
    <name type="scientific">Paramicrobacterium agarici</name>
    <dbReference type="NCBI Taxonomy" id="630514"/>
    <lineage>
        <taxon>Bacteria</taxon>
        <taxon>Bacillati</taxon>
        <taxon>Actinomycetota</taxon>
        <taxon>Actinomycetes</taxon>
        <taxon>Micrococcales</taxon>
        <taxon>Microbacteriaceae</taxon>
        <taxon>Paramicrobacterium</taxon>
    </lineage>
</organism>
<evidence type="ECO:0000313" key="1">
    <source>
        <dbReference type="EMBL" id="PFG31491.1"/>
    </source>
</evidence>
<proteinExistence type="predicted"/>
<reference evidence="1 2" key="1">
    <citation type="submission" date="2017-10" db="EMBL/GenBank/DDBJ databases">
        <title>Sequencing the genomes of 1000 actinobacteria strains.</title>
        <authorList>
            <person name="Klenk H.-P."/>
        </authorList>
    </citation>
    <scope>NUCLEOTIDE SEQUENCE [LARGE SCALE GENOMIC DNA]</scope>
    <source>
        <strain evidence="1 2">DSM 21798</strain>
    </source>
</reference>